<dbReference type="InParanoid" id="A0A3M0C101"/>
<dbReference type="PANTHER" id="PTHR23502">
    <property type="entry name" value="MAJOR FACILITATOR SUPERFAMILY"/>
    <property type="match status" value="1"/>
</dbReference>
<dbReference type="GO" id="GO:0042910">
    <property type="term" value="F:xenobiotic transmembrane transporter activity"/>
    <property type="evidence" value="ECO:0007669"/>
    <property type="project" value="InterPro"/>
</dbReference>
<comment type="subcellular location">
    <subcellularLocation>
        <location evidence="8">Cell inner membrane</location>
        <topology evidence="8">Multi-pass membrane protein</topology>
    </subcellularLocation>
    <subcellularLocation>
        <location evidence="1">Cell membrane</location>
        <topology evidence="1">Multi-pass membrane protein</topology>
    </subcellularLocation>
</comment>
<name>A0A3M0C101_9PROT</name>
<protein>
    <recommendedName>
        <fullName evidence="8">Bcr/CflA family efflux transporter</fullName>
    </recommendedName>
</protein>
<feature type="transmembrane region" description="Helical" evidence="8">
    <location>
        <begin position="111"/>
        <end position="132"/>
    </location>
</feature>
<evidence type="ECO:0000313" key="11">
    <source>
        <dbReference type="Proteomes" id="UP000271227"/>
    </source>
</evidence>
<evidence type="ECO:0000256" key="5">
    <source>
        <dbReference type="ARBA" id="ARBA00022692"/>
    </source>
</evidence>
<feature type="transmembrane region" description="Helical" evidence="8">
    <location>
        <begin position="58"/>
        <end position="74"/>
    </location>
</feature>
<dbReference type="SUPFAM" id="SSF103473">
    <property type="entry name" value="MFS general substrate transporter"/>
    <property type="match status" value="1"/>
</dbReference>
<feature type="transmembrane region" description="Helical" evidence="8">
    <location>
        <begin position="20"/>
        <end position="38"/>
    </location>
</feature>
<feature type="domain" description="Major facilitator superfamily (MFS) profile" evidence="9">
    <location>
        <begin position="20"/>
        <end position="402"/>
    </location>
</feature>
<feature type="transmembrane region" description="Helical" evidence="8">
    <location>
        <begin position="378"/>
        <end position="398"/>
    </location>
</feature>
<dbReference type="FunCoup" id="A0A3M0C101">
    <property type="interactions" value="96"/>
</dbReference>
<feature type="transmembrane region" description="Helical" evidence="8">
    <location>
        <begin position="172"/>
        <end position="191"/>
    </location>
</feature>
<keyword evidence="4" id="KW-1003">Cell membrane</keyword>
<evidence type="ECO:0000256" key="1">
    <source>
        <dbReference type="ARBA" id="ARBA00004651"/>
    </source>
</evidence>
<evidence type="ECO:0000259" key="9">
    <source>
        <dbReference type="PROSITE" id="PS50850"/>
    </source>
</evidence>
<dbReference type="EMBL" id="REFR01000015">
    <property type="protein sequence ID" value="RMB02010.1"/>
    <property type="molecule type" value="Genomic_DNA"/>
</dbReference>
<dbReference type="PROSITE" id="PS50850">
    <property type="entry name" value="MFS"/>
    <property type="match status" value="1"/>
</dbReference>
<comment type="caution">
    <text evidence="10">The sequence shown here is derived from an EMBL/GenBank/DDBJ whole genome shotgun (WGS) entry which is preliminary data.</text>
</comment>
<dbReference type="Pfam" id="PF07690">
    <property type="entry name" value="MFS_1"/>
    <property type="match status" value="1"/>
</dbReference>
<dbReference type="Gene3D" id="1.20.1720.10">
    <property type="entry name" value="Multidrug resistance protein D"/>
    <property type="match status" value="1"/>
</dbReference>
<keyword evidence="8" id="KW-0997">Cell inner membrane</keyword>
<organism evidence="10 11">
    <name type="scientific">Eilatimonas milleporae</name>
    <dbReference type="NCBI Taxonomy" id="911205"/>
    <lineage>
        <taxon>Bacteria</taxon>
        <taxon>Pseudomonadati</taxon>
        <taxon>Pseudomonadota</taxon>
        <taxon>Alphaproteobacteria</taxon>
        <taxon>Kordiimonadales</taxon>
        <taxon>Kordiimonadaceae</taxon>
        <taxon>Eilatimonas</taxon>
    </lineage>
</organism>
<evidence type="ECO:0000256" key="3">
    <source>
        <dbReference type="ARBA" id="ARBA00022448"/>
    </source>
</evidence>
<evidence type="ECO:0000256" key="6">
    <source>
        <dbReference type="ARBA" id="ARBA00022989"/>
    </source>
</evidence>
<proteinExistence type="inferred from homology"/>
<keyword evidence="7 8" id="KW-0472">Membrane</keyword>
<comment type="similarity">
    <text evidence="2 8">Belongs to the major facilitator superfamily. Bcr/CmlA family.</text>
</comment>
<evidence type="ECO:0000313" key="10">
    <source>
        <dbReference type="EMBL" id="RMB02010.1"/>
    </source>
</evidence>
<feature type="transmembrane region" description="Helical" evidence="8">
    <location>
        <begin position="260"/>
        <end position="276"/>
    </location>
</feature>
<dbReference type="InterPro" id="IPR011701">
    <property type="entry name" value="MFS"/>
</dbReference>
<dbReference type="PANTHER" id="PTHR23502:SF132">
    <property type="entry name" value="POLYAMINE TRANSPORTER 2-RELATED"/>
    <property type="match status" value="1"/>
</dbReference>
<dbReference type="InterPro" id="IPR020846">
    <property type="entry name" value="MFS_dom"/>
</dbReference>
<keyword evidence="3 8" id="KW-0813">Transport</keyword>
<dbReference type="OrthoDB" id="9800416at2"/>
<keyword evidence="6 8" id="KW-1133">Transmembrane helix</keyword>
<evidence type="ECO:0000256" key="7">
    <source>
        <dbReference type="ARBA" id="ARBA00023136"/>
    </source>
</evidence>
<evidence type="ECO:0000256" key="8">
    <source>
        <dbReference type="RuleBase" id="RU365088"/>
    </source>
</evidence>
<sequence>MEHTAKSTRAPRPVSSGKGVIALLAGLSAAGQIASNIYLPSLPDVAADLAIDQAQAQSTYSIYLAVFAVSQLFYGPISDRFGRRSILAIGLMLYVLGSALCAFAASLDVLLLGRAIQAGGAGAAVVLARAIVRDSFEGPRLTRVLALVTILFALAPAMSPLLGGVIQQQLGWHAVFWVTAAFGVLLMVGSVRLPETNMNRLDHVSLGLAAKNYSVVLRDPQFIKFGLVSACAIAAMSAFFGGSPAVFIDQLGLSPIEYGLYPPIAVSGFVVGSMFVRRRAEKHSLEELAMIGVMIMLAGALLSIALPVMGIVHKHGYNAGIILTVTGLGVLMPSAVAGALAPFKENAGSASAMLGFLQMGAGGVAVALVSAIQNDLPLIAYPVAMVGAAALGLLILVIPRRAEVSM</sequence>
<dbReference type="InterPro" id="IPR001958">
    <property type="entry name" value="Tet-R_TetA/multi-R_MdtG-like"/>
</dbReference>
<feature type="transmembrane region" description="Helical" evidence="8">
    <location>
        <begin position="352"/>
        <end position="372"/>
    </location>
</feature>
<dbReference type="InterPro" id="IPR036259">
    <property type="entry name" value="MFS_trans_sf"/>
</dbReference>
<gene>
    <name evidence="10" type="ORF">BXY39_3520</name>
</gene>
<feature type="transmembrane region" description="Helical" evidence="8">
    <location>
        <begin position="288"/>
        <end position="311"/>
    </location>
</feature>
<dbReference type="RefSeq" id="WP_121940145.1">
    <property type="nucleotide sequence ID" value="NZ_REFR01000015.1"/>
</dbReference>
<feature type="transmembrane region" description="Helical" evidence="8">
    <location>
        <begin position="317"/>
        <end position="340"/>
    </location>
</feature>
<feature type="transmembrane region" description="Helical" evidence="8">
    <location>
        <begin position="144"/>
        <end position="166"/>
    </location>
</feature>
<evidence type="ECO:0000256" key="2">
    <source>
        <dbReference type="ARBA" id="ARBA00006236"/>
    </source>
</evidence>
<dbReference type="GO" id="GO:0005886">
    <property type="term" value="C:plasma membrane"/>
    <property type="evidence" value="ECO:0007669"/>
    <property type="project" value="UniProtKB-SubCell"/>
</dbReference>
<feature type="transmembrane region" description="Helical" evidence="8">
    <location>
        <begin position="86"/>
        <end position="105"/>
    </location>
</feature>
<keyword evidence="11" id="KW-1185">Reference proteome</keyword>
<evidence type="ECO:0000256" key="4">
    <source>
        <dbReference type="ARBA" id="ARBA00022475"/>
    </source>
</evidence>
<accession>A0A3M0C101</accession>
<keyword evidence="5 8" id="KW-0812">Transmembrane</keyword>
<feature type="transmembrane region" description="Helical" evidence="8">
    <location>
        <begin position="225"/>
        <end position="248"/>
    </location>
</feature>
<dbReference type="GO" id="GO:1990961">
    <property type="term" value="P:xenobiotic detoxification by transmembrane export across the plasma membrane"/>
    <property type="evidence" value="ECO:0007669"/>
    <property type="project" value="InterPro"/>
</dbReference>
<dbReference type="AlphaFoldDB" id="A0A3M0C101"/>
<dbReference type="InterPro" id="IPR004812">
    <property type="entry name" value="Efflux_drug-R_Bcr/CmlA"/>
</dbReference>
<dbReference type="PRINTS" id="PR01035">
    <property type="entry name" value="TCRTETA"/>
</dbReference>
<dbReference type="Proteomes" id="UP000271227">
    <property type="component" value="Unassembled WGS sequence"/>
</dbReference>
<dbReference type="CDD" id="cd17320">
    <property type="entry name" value="MFS_MdfA_MDR_like"/>
    <property type="match status" value="1"/>
</dbReference>
<dbReference type="NCBIfam" id="TIGR00710">
    <property type="entry name" value="efflux_Bcr_CflA"/>
    <property type="match status" value="1"/>
</dbReference>
<reference evidence="10 11" key="1">
    <citation type="submission" date="2018-10" db="EMBL/GenBank/DDBJ databases">
        <title>Genomic Encyclopedia of Archaeal and Bacterial Type Strains, Phase II (KMG-II): from individual species to whole genera.</title>
        <authorList>
            <person name="Goeker M."/>
        </authorList>
    </citation>
    <scope>NUCLEOTIDE SEQUENCE [LARGE SCALE GENOMIC DNA]</scope>
    <source>
        <strain evidence="10 11">DSM 25217</strain>
    </source>
</reference>